<dbReference type="Proteomes" id="UP000002366">
    <property type="component" value="Chromosome"/>
</dbReference>
<dbReference type="PANTHER" id="PTHR35848">
    <property type="entry name" value="OXALATE-BINDING PROTEIN"/>
    <property type="match status" value="1"/>
</dbReference>
<evidence type="ECO:0000259" key="2">
    <source>
        <dbReference type="Pfam" id="PF07883"/>
    </source>
</evidence>
<dbReference type="GO" id="GO:0046872">
    <property type="term" value="F:metal ion binding"/>
    <property type="evidence" value="ECO:0007669"/>
    <property type="project" value="UniProtKB-KW"/>
</dbReference>
<dbReference type="RefSeq" id="WP_013048606.1">
    <property type="nucleotide sequence ID" value="NC_014011.1"/>
</dbReference>
<dbReference type="STRING" id="572547.Amico_1222"/>
<dbReference type="eggNOG" id="COG0662">
    <property type="taxonomic scope" value="Bacteria"/>
</dbReference>
<dbReference type="SUPFAM" id="SSF51182">
    <property type="entry name" value="RmlC-like cupins"/>
    <property type="match status" value="1"/>
</dbReference>
<dbReference type="Pfam" id="PF07883">
    <property type="entry name" value="Cupin_2"/>
    <property type="match status" value="1"/>
</dbReference>
<gene>
    <name evidence="3" type="ordered locus">Amico_1222</name>
</gene>
<keyword evidence="4" id="KW-1185">Reference proteome</keyword>
<reference evidence="3 4" key="1">
    <citation type="journal article" date="2010" name="Stand. Genomic Sci.">
        <title>Complete genome sequence of Aminobacterium colombiense type strain (ALA-1).</title>
        <authorList>
            <person name="Chertkov O."/>
            <person name="Sikorski J."/>
            <person name="Brambilla E."/>
            <person name="Lapidus A."/>
            <person name="Copeland A."/>
            <person name="Glavina Del Rio T."/>
            <person name="Nolan M."/>
            <person name="Lucas S."/>
            <person name="Tice H."/>
            <person name="Cheng J.F."/>
            <person name="Han C."/>
            <person name="Detter J.C."/>
            <person name="Bruce D."/>
            <person name="Tapia R."/>
            <person name="Goodwin L."/>
            <person name="Pitluck S."/>
            <person name="Liolios K."/>
            <person name="Ivanova N."/>
            <person name="Mavromatis K."/>
            <person name="Ovchinnikova G."/>
            <person name="Pati A."/>
            <person name="Chen A."/>
            <person name="Palaniappan K."/>
            <person name="Land M."/>
            <person name="Hauser L."/>
            <person name="Chang Y.J."/>
            <person name="Jeffries C.D."/>
            <person name="Spring S."/>
            <person name="Rohde M."/>
            <person name="Goker M."/>
            <person name="Bristow J."/>
            <person name="Eisen J.A."/>
            <person name="Markowitz V."/>
            <person name="Hugenholtz P."/>
            <person name="Kyrpides N.C."/>
            <person name="Klenk H.P."/>
        </authorList>
    </citation>
    <scope>NUCLEOTIDE SEQUENCE [LARGE SCALE GENOMIC DNA]</scope>
    <source>
        <strain evidence="4">DSM 12261 / ALA-1</strain>
    </source>
</reference>
<feature type="domain" description="Cupin type-2" evidence="2">
    <location>
        <begin position="44"/>
        <end position="112"/>
    </location>
</feature>
<keyword evidence="1" id="KW-0479">Metal-binding</keyword>
<dbReference type="PANTHER" id="PTHR35848:SF6">
    <property type="entry name" value="CUPIN TYPE-2 DOMAIN-CONTAINING PROTEIN"/>
    <property type="match status" value="1"/>
</dbReference>
<name>D5EFL1_AMICL</name>
<accession>D5EFL1</accession>
<evidence type="ECO:0000313" key="3">
    <source>
        <dbReference type="EMBL" id="ADE57343.1"/>
    </source>
</evidence>
<dbReference type="InterPro" id="IPR013096">
    <property type="entry name" value="Cupin_2"/>
</dbReference>
<dbReference type="InterPro" id="IPR011051">
    <property type="entry name" value="RmlC_Cupin_sf"/>
</dbReference>
<dbReference type="KEGG" id="aco:Amico_1222"/>
<dbReference type="OrthoDB" id="9797047at2"/>
<evidence type="ECO:0000256" key="1">
    <source>
        <dbReference type="ARBA" id="ARBA00022723"/>
    </source>
</evidence>
<evidence type="ECO:0000313" key="4">
    <source>
        <dbReference type="Proteomes" id="UP000002366"/>
    </source>
</evidence>
<protein>
    <submittedName>
        <fullName evidence="3">Cupin 2 conserved barrel domain protein</fullName>
    </submittedName>
</protein>
<proteinExistence type="predicted"/>
<dbReference type="InterPro" id="IPR051610">
    <property type="entry name" value="GPI/OXD"/>
</dbReference>
<dbReference type="EMBL" id="CP001997">
    <property type="protein sequence ID" value="ADE57343.1"/>
    <property type="molecule type" value="Genomic_DNA"/>
</dbReference>
<dbReference type="AlphaFoldDB" id="D5EFL1"/>
<dbReference type="InterPro" id="IPR014710">
    <property type="entry name" value="RmlC-like_jellyroll"/>
</dbReference>
<dbReference type="Gene3D" id="2.60.120.10">
    <property type="entry name" value="Jelly Rolls"/>
    <property type="match status" value="1"/>
</dbReference>
<dbReference type="HOGENOM" id="CLU_2068159_0_0_0"/>
<organism evidence="3 4">
    <name type="scientific">Aminobacterium colombiense (strain DSM 12261 / ALA-1)</name>
    <dbReference type="NCBI Taxonomy" id="572547"/>
    <lineage>
        <taxon>Bacteria</taxon>
        <taxon>Thermotogati</taxon>
        <taxon>Synergistota</taxon>
        <taxon>Synergistia</taxon>
        <taxon>Synergistales</taxon>
        <taxon>Aminobacteriaceae</taxon>
        <taxon>Aminobacterium</taxon>
    </lineage>
</organism>
<sequence length="118" mass="13279">MIIRSSQIEELESHPLFGVLDGVGSRTISPDEFYEESNFHEISWVEMEPRALIPEHEHEGCEEIKIIIYGIGMYTEGKQKERVGAGDVILTEKGLRHSLENIGSYPLVYIAISSKCNG</sequence>